<reference evidence="2 3" key="1">
    <citation type="submission" date="2024-03" db="EMBL/GenBank/DDBJ databases">
        <title>The Acrasis kona genome and developmental transcriptomes reveal deep origins of eukaryotic multicellular pathways.</title>
        <authorList>
            <person name="Sheikh S."/>
            <person name="Fu C.-J."/>
            <person name="Brown M.W."/>
            <person name="Baldauf S.L."/>
        </authorList>
    </citation>
    <scope>NUCLEOTIDE SEQUENCE [LARGE SCALE GENOMIC DNA]</scope>
    <source>
        <strain evidence="2 3">ATCC MYA-3509</strain>
    </source>
</reference>
<feature type="region of interest" description="Disordered" evidence="1">
    <location>
        <begin position="292"/>
        <end position="368"/>
    </location>
</feature>
<comment type="caution">
    <text evidence="2">The sequence shown here is derived from an EMBL/GenBank/DDBJ whole genome shotgun (WGS) entry which is preliminary data.</text>
</comment>
<dbReference type="EMBL" id="JAOPGA020001418">
    <property type="protein sequence ID" value="KAL0488234.1"/>
    <property type="molecule type" value="Genomic_DNA"/>
</dbReference>
<evidence type="ECO:0000313" key="3">
    <source>
        <dbReference type="Proteomes" id="UP001431209"/>
    </source>
</evidence>
<protein>
    <submittedName>
        <fullName evidence="2">Uncharacterized protein</fullName>
    </submittedName>
</protein>
<gene>
    <name evidence="2" type="ORF">AKO1_008921</name>
</gene>
<keyword evidence="3" id="KW-1185">Reference proteome</keyword>
<proteinExistence type="predicted"/>
<dbReference type="AlphaFoldDB" id="A0AAW2ZHS8"/>
<evidence type="ECO:0000313" key="2">
    <source>
        <dbReference type="EMBL" id="KAL0488234.1"/>
    </source>
</evidence>
<feature type="compositionally biased region" description="Acidic residues" evidence="1">
    <location>
        <begin position="298"/>
        <end position="349"/>
    </location>
</feature>
<organism evidence="2 3">
    <name type="scientific">Acrasis kona</name>
    <dbReference type="NCBI Taxonomy" id="1008807"/>
    <lineage>
        <taxon>Eukaryota</taxon>
        <taxon>Discoba</taxon>
        <taxon>Heterolobosea</taxon>
        <taxon>Tetramitia</taxon>
        <taxon>Eutetramitia</taxon>
        <taxon>Acrasidae</taxon>
        <taxon>Acrasis</taxon>
    </lineage>
</organism>
<evidence type="ECO:0000256" key="1">
    <source>
        <dbReference type="SAM" id="MobiDB-lite"/>
    </source>
</evidence>
<dbReference type="Proteomes" id="UP001431209">
    <property type="component" value="Unassembled WGS sequence"/>
</dbReference>
<accession>A0AAW2ZHS8</accession>
<sequence length="388" mass="44664">MMLTIDPPIIIANDYLHITTLLNNCPLNSSNMTSTNKQTDEGNNLFWFFSCDSEHAKTIIETFSILLHINQGRSINSREPESFIGKIKRRIISKFDQLQTLLTQDALYTFDTVEIFSLDPSPYAKILPVRREIHCLTRWSHDGIPMQCETLSEKQTASLNAHVDELSSSYVYGLPHFGRTKEFEFFSTKKNQIVTFSNPYCQFLVQSSCPLTRSLAIKEKFVKSPSNEDHHQEIVDPSCMMMVDDEEYNDDHNTQQQQSTTDQQRQYDDYLTCLSSPKSPCTFGFDFDFAVHSSPDQNEQDGFDEEEDEESCDDSSDEELCSSEEEERDEDDDDDDDSNDDESEDDDDVPFVKPNLLGRRYPMKRQCTPVPGKTWSETFFLKDTNGTN</sequence>
<name>A0AAW2ZHS8_9EUKA</name>